<organism evidence="2 3">
    <name type="scientific">Aduncisulcus paluster</name>
    <dbReference type="NCBI Taxonomy" id="2918883"/>
    <lineage>
        <taxon>Eukaryota</taxon>
        <taxon>Metamonada</taxon>
        <taxon>Carpediemonas-like organisms</taxon>
        <taxon>Aduncisulcus</taxon>
    </lineage>
</organism>
<sequence length="200" mass="22213">AAIEAFPKNYHKLGKYGVVKGCDVLQKIRSIGKKIESLKTSYPEHHSFSLFESLHSKAIICAIYSICAGNDAFLIDLPEIFTDVESSVKREEIRKQSFSMAKSCQGYKSYGIELLSMLIQRGSGEKVRRKEFSKRLIQRKGKKGVPKNPLPKYASLSVPAPKGCEKKWTSKKKTKGGQGGSIDHTTEKAKVSVVETVTKT</sequence>
<comment type="caution">
    <text evidence="2">The sequence shown here is derived from an EMBL/GenBank/DDBJ whole genome shotgun (WGS) entry which is preliminary data.</text>
</comment>
<reference evidence="2" key="1">
    <citation type="submission" date="2022-03" db="EMBL/GenBank/DDBJ databases">
        <title>Draft genome sequence of Aduncisulcus paluster, a free-living microaerophilic Fornicata.</title>
        <authorList>
            <person name="Yuyama I."/>
            <person name="Kume K."/>
            <person name="Tamura T."/>
            <person name="Inagaki Y."/>
            <person name="Hashimoto T."/>
        </authorList>
    </citation>
    <scope>NUCLEOTIDE SEQUENCE</scope>
    <source>
        <strain evidence="2">NY0171</strain>
    </source>
</reference>
<protein>
    <submittedName>
        <fullName evidence="2">Uncharacterized protein</fullName>
    </submittedName>
</protein>
<feature type="region of interest" description="Disordered" evidence="1">
    <location>
        <begin position="138"/>
        <end position="200"/>
    </location>
</feature>
<keyword evidence="3" id="KW-1185">Reference proteome</keyword>
<proteinExistence type="predicted"/>
<name>A0ABQ5KDH3_9EUKA</name>
<feature type="non-terminal residue" evidence="2">
    <location>
        <position position="1"/>
    </location>
</feature>
<feature type="non-terminal residue" evidence="2">
    <location>
        <position position="200"/>
    </location>
</feature>
<dbReference type="Proteomes" id="UP001057375">
    <property type="component" value="Unassembled WGS sequence"/>
</dbReference>
<evidence type="ECO:0000313" key="2">
    <source>
        <dbReference type="EMBL" id="GKT30597.1"/>
    </source>
</evidence>
<dbReference type="EMBL" id="BQXS01001415">
    <property type="protein sequence ID" value="GKT30597.1"/>
    <property type="molecule type" value="Genomic_DNA"/>
</dbReference>
<accession>A0ABQ5KDH3</accession>
<gene>
    <name evidence="2" type="ORF">ADUPG1_001584</name>
</gene>
<evidence type="ECO:0000313" key="3">
    <source>
        <dbReference type="Proteomes" id="UP001057375"/>
    </source>
</evidence>
<evidence type="ECO:0000256" key="1">
    <source>
        <dbReference type="SAM" id="MobiDB-lite"/>
    </source>
</evidence>